<dbReference type="Pfam" id="PF00591">
    <property type="entry name" value="Glycos_transf_3"/>
    <property type="match status" value="1"/>
</dbReference>
<dbReference type="GO" id="GO:0004048">
    <property type="term" value="F:anthranilate phosphoribosyltransferase activity"/>
    <property type="evidence" value="ECO:0007669"/>
    <property type="project" value="InterPro"/>
</dbReference>
<dbReference type="FunFam" id="3.40.1030.10:FF:000010">
    <property type="entry name" value="Anthranilate phosphoribosyltransferase"/>
    <property type="match status" value="1"/>
</dbReference>
<organism evidence="6 7">
    <name type="scientific">Thermosynechococcus sichuanensis E542</name>
    <dbReference type="NCBI Taxonomy" id="2016101"/>
    <lineage>
        <taxon>Bacteria</taxon>
        <taxon>Bacillati</taxon>
        <taxon>Cyanobacteriota</taxon>
        <taxon>Cyanophyceae</taxon>
        <taxon>Acaryochloridales</taxon>
        <taxon>Thermosynechococcaceae</taxon>
        <taxon>Thermosynechococcus</taxon>
        <taxon>Thermosynechococcus sichuanensis</taxon>
    </lineage>
</organism>
<sequence length="350" mass="38537">MSPLFRDLLKKVGSGAHTHKDLTRAEAALALQLMLEQVATPAQIGAFLIAHRIKRPTPEEMAGMLDTYNELGPKIPAVEMSDPVMILSQPYDGRDRTFPLSPLTALVLATAGVPVLQHGGDRMPTKEGVPLINLWRCLGVDWSTLTLEQTAHCLAQTGLGFVYLPRHFPAAQGLVPYREQIGKRPPIATLELIWNPYQGRSHIVAGFVHPPTETIIRDALYLHGIQEFTTVKGLEGSCDLPRERTAIIGLARNQDLPWQRLRLHPQDYGMGSSNVPWPEDTTTATKMMAAVLAAEEQPLTASVIWNSGFYLWQGGKADSLNSGLALSSELLRSGKVNQHLQKLQTILEKV</sequence>
<evidence type="ECO:0000313" key="6">
    <source>
        <dbReference type="EMBL" id="QLL29570.1"/>
    </source>
</evidence>
<dbReference type="SUPFAM" id="SSF52418">
    <property type="entry name" value="Nucleoside phosphorylase/phosphoribosyltransferase catalytic domain"/>
    <property type="match status" value="1"/>
</dbReference>
<evidence type="ECO:0000256" key="3">
    <source>
        <dbReference type="ARBA" id="ARBA00023141"/>
    </source>
</evidence>
<dbReference type="PANTHER" id="PTHR43285">
    <property type="entry name" value="ANTHRANILATE PHOSPHORIBOSYLTRANSFERASE"/>
    <property type="match status" value="1"/>
</dbReference>
<dbReference type="KEGG" id="tsq:D3A95_12630"/>
<dbReference type="InterPro" id="IPR000312">
    <property type="entry name" value="Glycosyl_Trfase_fam3"/>
</dbReference>
<evidence type="ECO:0000259" key="5">
    <source>
        <dbReference type="Pfam" id="PF02885"/>
    </source>
</evidence>
<evidence type="ECO:0000259" key="4">
    <source>
        <dbReference type="Pfam" id="PF00591"/>
    </source>
</evidence>
<evidence type="ECO:0000256" key="2">
    <source>
        <dbReference type="ARBA" id="ARBA00022679"/>
    </source>
</evidence>
<dbReference type="EMBL" id="CP032152">
    <property type="protein sequence ID" value="QLL29570.1"/>
    <property type="molecule type" value="Genomic_DNA"/>
</dbReference>
<keyword evidence="3" id="KW-0057">Aromatic amino acid biosynthesis</keyword>
<dbReference type="PANTHER" id="PTHR43285:SF3">
    <property type="entry name" value="SLL1634 PROTEIN"/>
    <property type="match status" value="1"/>
</dbReference>
<dbReference type="InterPro" id="IPR017459">
    <property type="entry name" value="Glycosyl_Trfase_fam3_N_dom"/>
</dbReference>
<keyword evidence="3" id="KW-0028">Amino-acid biosynthesis</keyword>
<accession>A0A7D6IQD5</accession>
<dbReference type="RefSeq" id="WP_181495303.1">
    <property type="nucleotide sequence ID" value="NZ_CP032152.1"/>
</dbReference>
<dbReference type="InterPro" id="IPR036320">
    <property type="entry name" value="Glycosyl_Trfase_fam3_N_dom_sf"/>
</dbReference>
<dbReference type="SUPFAM" id="SSF47648">
    <property type="entry name" value="Nucleoside phosphorylase/phosphoribosyltransferase N-terminal domain"/>
    <property type="match status" value="1"/>
</dbReference>
<dbReference type="Proteomes" id="UP000261812">
    <property type="component" value="Chromosome"/>
</dbReference>
<dbReference type="NCBIfam" id="NF005635">
    <property type="entry name" value="PRK07394.1"/>
    <property type="match status" value="1"/>
</dbReference>
<feature type="domain" description="Glycosyl transferase family 3 N-terminal" evidence="5">
    <location>
        <begin position="6"/>
        <end position="69"/>
    </location>
</feature>
<keyword evidence="1 6" id="KW-0328">Glycosyltransferase</keyword>
<dbReference type="AlphaFoldDB" id="A0A7D6IQD5"/>
<keyword evidence="7" id="KW-1185">Reference proteome</keyword>
<feature type="domain" description="Glycosyl transferase family 3" evidence="4">
    <location>
        <begin position="95"/>
        <end position="335"/>
    </location>
</feature>
<dbReference type="Pfam" id="PF02885">
    <property type="entry name" value="Glycos_trans_3N"/>
    <property type="match status" value="1"/>
</dbReference>
<dbReference type="GO" id="GO:0005829">
    <property type="term" value="C:cytosol"/>
    <property type="evidence" value="ECO:0007669"/>
    <property type="project" value="TreeGrafter"/>
</dbReference>
<proteinExistence type="predicted"/>
<keyword evidence="2 6" id="KW-0808">Transferase</keyword>
<dbReference type="GO" id="GO:0000162">
    <property type="term" value="P:L-tryptophan biosynthetic process"/>
    <property type="evidence" value="ECO:0007669"/>
    <property type="project" value="InterPro"/>
</dbReference>
<dbReference type="Gene3D" id="1.20.970.10">
    <property type="entry name" value="Transferase, Pyrimidine Nucleoside Phosphorylase, Chain C"/>
    <property type="match status" value="1"/>
</dbReference>
<gene>
    <name evidence="6" type="ORF">D3A95_12630</name>
</gene>
<reference evidence="7" key="1">
    <citation type="submission" date="2018-09" db="EMBL/GenBank/DDBJ databases">
        <title>Complete genome sequence of thermophilic cyanobacteria strain Thermosynechococcus elongatus PKUAC-SCTE542.</title>
        <authorList>
            <person name="Liang Y."/>
            <person name="Tang J."/>
            <person name="Daroch M."/>
        </authorList>
    </citation>
    <scope>NUCLEOTIDE SEQUENCE [LARGE SCALE GENOMIC DNA]</scope>
    <source>
        <strain evidence="7">E542</strain>
    </source>
</reference>
<protein>
    <submittedName>
        <fullName evidence="6">Anthranilate phosphoribosyltransferase family protein</fullName>
    </submittedName>
</protein>
<name>A0A7D6IQD5_9CYAN</name>
<dbReference type="InterPro" id="IPR005940">
    <property type="entry name" value="Anthranilate_Pribosyl_Tfrase"/>
</dbReference>
<evidence type="ECO:0000256" key="1">
    <source>
        <dbReference type="ARBA" id="ARBA00022676"/>
    </source>
</evidence>
<evidence type="ECO:0000313" key="7">
    <source>
        <dbReference type="Proteomes" id="UP000261812"/>
    </source>
</evidence>
<dbReference type="InterPro" id="IPR035902">
    <property type="entry name" value="Nuc_phospho_transferase"/>
</dbReference>
<dbReference type="Gene3D" id="3.40.1030.10">
    <property type="entry name" value="Nucleoside phosphorylase/phosphoribosyltransferase catalytic domain"/>
    <property type="match status" value="1"/>
</dbReference>